<sequence>MIYLEQIGYYLPSTEISNFSKLDKFDIQEEFLVQKIGVTQLQIKNSDEETSDMCVKAYMDLQSKAKFSHDDIDCLVVCTQNPDNFGLPHTSAIVHDKLKLRQDCAVFDISLGCSGYVYSLSILKGFMINNGFKTGILITADPYSKIIDPSDKNTSLLFGDAATATLLTTSTDNTWKIGHFLFGSDGSKHGAIHVDSQRTFVMNGWEVFNFTAKYIPQHIHQTLEKNNLTLEEVDQILLHQGSKYIVTTIQQKLNVSEEKIPFLAQKYGNTVSSSIPMLLKDVNLSYNRILICGFGIGFSWGSCILERN</sequence>
<evidence type="ECO:0000259" key="3">
    <source>
        <dbReference type="Pfam" id="PF08541"/>
    </source>
</evidence>
<feature type="domain" description="Beta-ketoacyl-[acyl-carrier-protein] synthase III N-terminal" evidence="4">
    <location>
        <begin position="107"/>
        <end position="186"/>
    </location>
</feature>
<dbReference type="CDD" id="cd00830">
    <property type="entry name" value="KAS_III"/>
    <property type="match status" value="1"/>
</dbReference>
<dbReference type="STRING" id="1122170.GCA_000701265_03036"/>
<protein>
    <submittedName>
        <fullName evidence="5">3-oxoacyl-ACP synthase</fullName>
        <ecNumber evidence="5">2.3.1.180</ecNumber>
        <ecNumber evidence="5">2.3.1.41</ecNumber>
    </submittedName>
</protein>
<dbReference type="PANTHER" id="PTHR34069">
    <property type="entry name" value="3-OXOACYL-[ACYL-CARRIER-PROTEIN] SYNTHASE 3"/>
    <property type="match status" value="1"/>
</dbReference>
<dbReference type="RefSeq" id="WP_031564053.1">
    <property type="nucleotide sequence ID" value="NZ_CAAAIS010000009.1"/>
</dbReference>
<dbReference type="Proteomes" id="UP000255297">
    <property type="component" value="Unassembled WGS sequence"/>
</dbReference>
<evidence type="ECO:0000259" key="4">
    <source>
        <dbReference type="Pfam" id="PF08545"/>
    </source>
</evidence>
<dbReference type="EC" id="2.3.1.41" evidence="5"/>
<feature type="domain" description="Beta-ketoacyl-[acyl-carrier-protein] synthase III C-terminal" evidence="3">
    <location>
        <begin position="223"/>
        <end position="306"/>
    </location>
</feature>
<gene>
    <name evidence="5" type="primary">fabH_4</name>
    <name evidence="5" type="ORF">NCTC11532_02785</name>
</gene>
<dbReference type="InterPro" id="IPR016039">
    <property type="entry name" value="Thiolase-like"/>
</dbReference>
<dbReference type="GO" id="GO:0033818">
    <property type="term" value="F:beta-ketoacyl-acyl-carrier-protein synthase III activity"/>
    <property type="evidence" value="ECO:0007669"/>
    <property type="project" value="UniProtKB-EC"/>
</dbReference>
<name>A0A378LUD0_9GAMM</name>
<proteinExistence type="predicted"/>
<accession>A0A378LUD0</accession>
<dbReference type="Gene3D" id="3.40.47.10">
    <property type="match status" value="1"/>
</dbReference>
<dbReference type="OrthoDB" id="9815506at2"/>
<dbReference type="Pfam" id="PF08545">
    <property type="entry name" value="ACP_syn_III"/>
    <property type="match status" value="1"/>
</dbReference>
<dbReference type="EC" id="2.3.1.180" evidence="5"/>
<reference evidence="5 6" key="1">
    <citation type="submission" date="2018-06" db="EMBL/GenBank/DDBJ databases">
        <authorList>
            <consortium name="Pathogen Informatics"/>
            <person name="Doyle S."/>
        </authorList>
    </citation>
    <scope>NUCLEOTIDE SEQUENCE [LARGE SCALE GENOMIC DNA]</scope>
    <source>
        <strain evidence="5 6">NCTC11532</strain>
    </source>
</reference>
<organism evidence="5 6">
    <name type="scientific">Legionella wadsworthii</name>
    <dbReference type="NCBI Taxonomy" id="28088"/>
    <lineage>
        <taxon>Bacteria</taxon>
        <taxon>Pseudomonadati</taxon>
        <taxon>Pseudomonadota</taxon>
        <taxon>Gammaproteobacteria</taxon>
        <taxon>Legionellales</taxon>
        <taxon>Legionellaceae</taxon>
        <taxon>Legionella</taxon>
    </lineage>
</organism>
<dbReference type="GO" id="GO:0044550">
    <property type="term" value="P:secondary metabolite biosynthetic process"/>
    <property type="evidence" value="ECO:0007669"/>
    <property type="project" value="TreeGrafter"/>
</dbReference>
<dbReference type="SUPFAM" id="SSF53901">
    <property type="entry name" value="Thiolase-like"/>
    <property type="match status" value="1"/>
</dbReference>
<keyword evidence="2 5" id="KW-0012">Acyltransferase</keyword>
<evidence type="ECO:0000313" key="5">
    <source>
        <dbReference type="EMBL" id="STY31202.1"/>
    </source>
</evidence>
<evidence type="ECO:0000313" key="6">
    <source>
        <dbReference type="Proteomes" id="UP000255297"/>
    </source>
</evidence>
<dbReference type="InterPro" id="IPR013747">
    <property type="entry name" value="ACP_syn_III_C"/>
</dbReference>
<dbReference type="GO" id="GO:0004315">
    <property type="term" value="F:3-oxoacyl-[acyl-carrier-protein] synthase activity"/>
    <property type="evidence" value="ECO:0007669"/>
    <property type="project" value="UniProtKB-EC"/>
</dbReference>
<dbReference type="InterPro" id="IPR013751">
    <property type="entry name" value="ACP_syn_III_N"/>
</dbReference>
<keyword evidence="1 5" id="KW-0808">Transferase</keyword>
<dbReference type="Pfam" id="PF08541">
    <property type="entry name" value="ACP_syn_III_C"/>
    <property type="match status" value="1"/>
</dbReference>
<evidence type="ECO:0000256" key="2">
    <source>
        <dbReference type="ARBA" id="ARBA00023315"/>
    </source>
</evidence>
<dbReference type="AlphaFoldDB" id="A0A378LUD0"/>
<evidence type="ECO:0000256" key="1">
    <source>
        <dbReference type="ARBA" id="ARBA00022679"/>
    </source>
</evidence>
<dbReference type="GO" id="GO:0006633">
    <property type="term" value="P:fatty acid biosynthetic process"/>
    <property type="evidence" value="ECO:0007669"/>
    <property type="project" value="InterPro"/>
</dbReference>
<keyword evidence="6" id="KW-1185">Reference proteome</keyword>
<dbReference type="EMBL" id="UGPB01000001">
    <property type="protein sequence ID" value="STY31202.1"/>
    <property type="molecule type" value="Genomic_DNA"/>
</dbReference>
<dbReference type="PANTHER" id="PTHR34069:SF2">
    <property type="entry name" value="BETA-KETOACYL-[ACYL-CARRIER-PROTEIN] SYNTHASE III"/>
    <property type="match status" value="1"/>
</dbReference>